<organism evidence="1 2">
    <name type="scientific">Nocardioides bigeumensis</name>
    <dbReference type="NCBI Taxonomy" id="433657"/>
    <lineage>
        <taxon>Bacteria</taxon>
        <taxon>Bacillati</taxon>
        <taxon>Actinomycetota</taxon>
        <taxon>Actinomycetes</taxon>
        <taxon>Propionibacteriales</taxon>
        <taxon>Nocardioidaceae</taxon>
        <taxon>Nocardioides</taxon>
    </lineage>
</organism>
<dbReference type="SUPFAM" id="SSF54285">
    <property type="entry name" value="MoaD/ThiS"/>
    <property type="match status" value="1"/>
</dbReference>
<evidence type="ECO:0000313" key="1">
    <source>
        <dbReference type="EMBL" id="GAA2126883.1"/>
    </source>
</evidence>
<dbReference type="InterPro" id="IPR012675">
    <property type="entry name" value="Beta-grasp_dom_sf"/>
</dbReference>
<name>A0ABP5K5E6_9ACTN</name>
<comment type="caution">
    <text evidence="1">The sequence shown here is derived from an EMBL/GenBank/DDBJ whole genome shotgun (WGS) entry which is preliminary data.</text>
</comment>
<accession>A0ABP5K5E6</accession>
<reference evidence="2" key="1">
    <citation type="journal article" date="2019" name="Int. J. Syst. Evol. Microbiol.">
        <title>The Global Catalogue of Microorganisms (GCM) 10K type strain sequencing project: providing services to taxonomists for standard genome sequencing and annotation.</title>
        <authorList>
            <consortium name="The Broad Institute Genomics Platform"/>
            <consortium name="The Broad Institute Genome Sequencing Center for Infectious Disease"/>
            <person name="Wu L."/>
            <person name="Ma J."/>
        </authorList>
    </citation>
    <scope>NUCLEOTIDE SEQUENCE [LARGE SCALE GENOMIC DNA]</scope>
    <source>
        <strain evidence="2">JCM 16021</strain>
    </source>
</reference>
<protein>
    <submittedName>
        <fullName evidence="1">MoaD/ThiS family protein</fullName>
    </submittedName>
</protein>
<keyword evidence="2" id="KW-1185">Reference proteome</keyword>
<dbReference type="CDD" id="cd17040">
    <property type="entry name" value="Ubl_MoaD_like"/>
    <property type="match status" value="1"/>
</dbReference>
<proteinExistence type="predicted"/>
<evidence type="ECO:0000313" key="2">
    <source>
        <dbReference type="Proteomes" id="UP001500575"/>
    </source>
</evidence>
<dbReference type="Proteomes" id="UP001500575">
    <property type="component" value="Unassembled WGS sequence"/>
</dbReference>
<gene>
    <name evidence="1" type="ORF">GCM10009843_25700</name>
</gene>
<sequence length="101" mass="10432">MPSTDRAPDEHETAATAVSVRFWAAARAAAGVAEVRVEASEPLTLAELVERVLVGRPERLGAVLAGCSVLLGDQPVSTRDPADVLVAPGQTVEFLPPFAGG</sequence>
<dbReference type="EMBL" id="BAAAQQ010000012">
    <property type="protein sequence ID" value="GAA2126883.1"/>
    <property type="molecule type" value="Genomic_DNA"/>
</dbReference>
<dbReference type="Gene3D" id="3.10.20.30">
    <property type="match status" value="1"/>
</dbReference>
<dbReference type="InterPro" id="IPR003749">
    <property type="entry name" value="ThiS/MoaD-like"/>
</dbReference>
<dbReference type="RefSeq" id="WP_344304153.1">
    <property type="nucleotide sequence ID" value="NZ_BAAAQQ010000012.1"/>
</dbReference>
<dbReference type="Pfam" id="PF02597">
    <property type="entry name" value="ThiS"/>
    <property type="match status" value="1"/>
</dbReference>
<dbReference type="InterPro" id="IPR016155">
    <property type="entry name" value="Mopterin_synth/thiamin_S_b"/>
</dbReference>